<sequence length="172" mass="20031">MSHFTTDILIVIEETKPTIIVEFIHQILQQNKFNIQTNDLSFFCLDELQNDEHLEKDYDIGREVQNPVEDLEKLKSHPGGAISYETIKKERLLVGFTSTNDITINGITFYIDPHFAERNKDLFDNIIKNIKKVFNIHGIIKGNDIFDNLSEETEIENILNGKINEKYKYVID</sequence>
<dbReference type="STRING" id="1416778.SAMN05443633_12055"/>
<evidence type="ECO:0000313" key="1">
    <source>
        <dbReference type="EMBL" id="SHG69648.1"/>
    </source>
</evidence>
<keyword evidence="2" id="KW-1185">Reference proteome</keyword>
<proteinExistence type="predicted"/>
<organism evidence="1 2">
    <name type="scientific">Chryseobacterium arachidis</name>
    <dbReference type="NCBI Taxonomy" id="1416778"/>
    <lineage>
        <taxon>Bacteria</taxon>
        <taxon>Pseudomonadati</taxon>
        <taxon>Bacteroidota</taxon>
        <taxon>Flavobacteriia</taxon>
        <taxon>Flavobacteriales</taxon>
        <taxon>Weeksellaceae</taxon>
        <taxon>Chryseobacterium group</taxon>
        <taxon>Chryseobacterium</taxon>
    </lineage>
</organism>
<dbReference type="AlphaFoldDB" id="A0A1M5LX77"/>
<dbReference type="OrthoDB" id="9859462at2"/>
<evidence type="ECO:0000313" key="2">
    <source>
        <dbReference type="Proteomes" id="UP000184518"/>
    </source>
</evidence>
<accession>A0A1M5LX77</accession>
<dbReference type="EMBL" id="FQUT01000020">
    <property type="protein sequence ID" value="SHG69648.1"/>
    <property type="molecule type" value="Genomic_DNA"/>
</dbReference>
<protein>
    <submittedName>
        <fullName evidence="1">Uncharacterized protein</fullName>
    </submittedName>
</protein>
<gene>
    <name evidence="1" type="ORF">SAMN05443633_12055</name>
</gene>
<dbReference type="Proteomes" id="UP000184518">
    <property type="component" value="Unassembled WGS sequence"/>
</dbReference>
<dbReference type="RefSeq" id="WP_072963920.1">
    <property type="nucleotide sequence ID" value="NZ_FQUT01000020.1"/>
</dbReference>
<name>A0A1M5LX77_9FLAO</name>
<reference evidence="2" key="1">
    <citation type="submission" date="2016-11" db="EMBL/GenBank/DDBJ databases">
        <authorList>
            <person name="Varghese N."/>
            <person name="Submissions S."/>
        </authorList>
    </citation>
    <scope>NUCLEOTIDE SEQUENCE [LARGE SCALE GENOMIC DNA]</scope>
    <source>
        <strain evidence="2">DSM 27619</strain>
    </source>
</reference>